<gene>
    <name evidence="6" type="ORF">CA13_65780</name>
</gene>
<dbReference type="RefSeq" id="WP_419195041.1">
    <property type="nucleotide sequence ID" value="NZ_SJPJ01000001.1"/>
</dbReference>
<keyword evidence="4" id="KW-0732">Signal</keyword>
<dbReference type="EMBL" id="SJPJ01000001">
    <property type="protein sequence ID" value="TWT85096.1"/>
    <property type="molecule type" value="Genomic_DNA"/>
</dbReference>
<evidence type="ECO:0000313" key="6">
    <source>
        <dbReference type="EMBL" id="TWT85096.1"/>
    </source>
</evidence>
<evidence type="ECO:0000256" key="3">
    <source>
        <dbReference type="PROSITE-ProRule" id="PRU00433"/>
    </source>
</evidence>
<dbReference type="SUPFAM" id="SSF48695">
    <property type="entry name" value="Multiheme cytochromes"/>
    <property type="match status" value="1"/>
</dbReference>
<evidence type="ECO:0000313" key="7">
    <source>
        <dbReference type="Proteomes" id="UP000315010"/>
    </source>
</evidence>
<dbReference type="Gene3D" id="2.120.10.30">
    <property type="entry name" value="TolB, C-terminal domain"/>
    <property type="match status" value="1"/>
</dbReference>
<feature type="chain" id="PRO_5022700652" description="Cytochrome c domain-containing protein" evidence="4">
    <location>
        <begin position="24"/>
        <end position="830"/>
    </location>
</feature>
<organism evidence="6 7">
    <name type="scientific">Novipirellula herctigrandis</name>
    <dbReference type="NCBI Taxonomy" id="2527986"/>
    <lineage>
        <taxon>Bacteria</taxon>
        <taxon>Pseudomonadati</taxon>
        <taxon>Planctomycetota</taxon>
        <taxon>Planctomycetia</taxon>
        <taxon>Pirellulales</taxon>
        <taxon>Pirellulaceae</taxon>
        <taxon>Novipirellula</taxon>
    </lineage>
</organism>
<keyword evidence="2 3" id="KW-0408">Iron</keyword>
<evidence type="ECO:0000259" key="5">
    <source>
        <dbReference type="PROSITE" id="PS51007"/>
    </source>
</evidence>
<dbReference type="InterPro" id="IPR036280">
    <property type="entry name" value="Multihaem_cyt_sf"/>
</dbReference>
<dbReference type="SUPFAM" id="SSF82171">
    <property type="entry name" value="DPP6 N-terminal domain-like"/>
    <property type="match status" value="1"/>
</dbReference>
<dbReference type="InterPro" id="IPR011042">
    <property type="entry name" value="6-blade_b-propeller_TolB-like"/>
</dbReference>
<reference evidence="6 7" key="1">
    <citation type="submission" date="2019-02" db="EMBL/GenBank/DDBJ databases">
        <title>Deep-cultivation of Planctomycetes and their phenomic and genomic characterization uncovers novel biology.</title>
        <authorList>
            <person name="Wiegand S."/>
            <person name="Jogler M."/>
            <person name="Boedeker C."/>
            <person name="Pinto D."/>
            <person name="Vollmers J."/>
            <person name="Rivas-Marin E."/>
            <person name="Kohn T."/>
            <person name="Peeters S.H."/>
            <person name="Heuer A."/>
            <person name="Rast P."/>
            <person name="Oberbeckmann S."/>
            <person name="Bunk B."/>
            <person name="Jeske O."/>
            <person name="Meyerdierks A."/>
            <person name="Storesund J.E."/>
            <person name="Kallscheuer N."/>
            <person name="Luecker S."/>
            <person name="Lage O.M."/>
            <person name="Pohl T."/>
            <person name="Merkel B.J."/>
            <person name="Hornburger P."/>
            <person name="Mueller R.-W."/>
            <person name="Bruemmer F."/>
            <person name="Labrenz M."/>
            <person name="Spormann A.M."/>
            <person name="Op Den Camp H."/>
            <person name="Overmann J."/>
            <person name="Amann R."/>
            <person name="Jetten M.S.M."/>
            <person name="Mascher T."/>
            <person name="Medema M.H."/>
            <person name="Devos D.P."/>
            <person name="Kaster A.-K."/>
            <person name="Ovreas L."/>
            <person name="Rohde M."/>
            <person name="Galperin M.Y."/>
            <person name="Jogler C."/>
        </authorList>
    </citation>
    <scope>NUCLEOTIDE SEQUENCE [LARGE SCALE GENOMIC DNA]</scope>
    <source>
        <strain evidence="6 7">CA13</strain>
    </source>
</reference>
<proteinExistence type="predicted"/>
<evidence type="ECO:0000256" key="4">
    <source>
        <dbReference type="SAM" id="SignalP"/>
    </source>
</evidence>
<keyword evidence="3" id="KW-0349">Heme</keyword>
<dbReference type="AlphaFoldDB" id="A0A5C5ZD37"/>
<feature type="signal peptide" evidence="4">
    <location>
        <begin position="1"/>
        <end position="23"/>
    </location>
</feature>
<comment type="caution">
    <text evidence="6">The sequence shown here is derived from an EMBL/GenBank/DDBJ whole genome shotgun (WGS) entry which is preliminary data.</text>
</comment>
<feature type="domain" description="Cytochrome c" evidence="5">
    <location>
        <begin position="683"/>
        <end position="805"/>
    </location>
</feature>
<sequence precursor="true">MKSLFSSLMLTLVILLFGTIANAKQSVATIDFDSETEDLYQTLLADLKNIERFELFADETFCDEALIKRSDRDPLDILLRRTEALLTDIREIPDAPQLDKLAANLANLREKADLTAVDRESKRRGIFDQVASLQRRIAFRNPLLNFDKLLFIKRDRATFNHMCDQYYGVNAVAGGGVFVLNNPFSDSPTETDLLSETVVTSGRLQGNRLDNGSVLSPELSFDGRTVMFAYVECDGDTNHITHLDHAVNGHWSRGRCYHLFSMDIDPEKLKTSNLRQLTDGTFNDFDPCFMPNGRIAFVSERRGGYLRCGRACPSYTVHDMNPDGSDIRLLSPHENNEWHPSVTNDGMILYTRWDYVDRHGCTAHHPWLMTPDGRDSRALHGNFSVKAERADMEMDLRAIPRSHKIVGTAAPHHGQSYGSLVIVDPLVPDDDAMAPVQRITPDVGFPESQNGRQAYGTPWPLSEKYYLCVYDAKMREVAARQNNPNHAGDYGIYLVDAFGNKILLHRDSETACLSPLPLRPRKTPPVVADQSERLAQHPPENGTMAIIDVYDSQLPWPEGTEIKALRIYQIYPSSNPSAFGLSPHQLGRRIAEARDSNNLARSVLGTVPVEKDGSAFFTVPALKEVYFQALDQDGLAIQSMRSATWVQPGERLLCAGCHEPKHRAPLMPMHSPLAFKRKPSTPTPDVDGTNPFSYPRLVQPVLDAKCVACHAEKANDGAPPLDKGLVQANLTANKNGPKLTTVFQSYDSLIHDYAFWSYGDHYRTTPGKFGARASKLYELLKAGHYDVQLSDEEMHRITVWLDSLSNFYGVYEAEGGQAQLKGEIAFPTLQ</sequence>
<evidence type="ECO:0000256" key="1">
    <source>
        <dbReference type="ARBA" id="ARBA00022723"/>
    </source>
</evidence>
<keyword evidence="1 3" id="KW-0479">Metal-binding</keyword>
<dbReference type="GO" id="GO:0020037">
    <property type="term" value="F:heme binding"/>
    <property type="evidence" value="ECO:0007669"/>
    <property type="project" value="InterPro"/>
</dbReference>
<protein>
    <recommendedName>
        <fullName evidence="5">Cytochrome c domain-containing protein</fullName>
    </recommendedName>
</protein>
<dbReference type="Pfam" id="PF07676">
    <property type="entry name" value="PD40"/>
    <property type="match status" value="1"/>
</dbReference>
<dbReference type="Pfam" id="PF18582">
    <property type="entry name" value="HZS_alpha"/>
    <property type="match status" value="1"/>
</dbReference>
<name>A0A5C5ZD37_9BACT</name>
<dbReference type="Proteomes" id="UP000315010">
    <property type="component" value="Unassembled WGS sequence"/>
</dbReference>
<dbReference type="GO" id="GO:0046872">
    <property type="term" value="F:metal ion binding"/>
    <property type="evidence" value="ECO:0007669"/>
    <property type="project" value="UniProtKB-KW"/>
</dbReference>
<dbReference type="InterPro" id="IPR009056">
    <property type="entry name" value="Cyt_c-like_dom"/>
</dbReference>
<dbReference type="InterPro" id="IPR011659">
    <property type="entry name" value="WD40"/>
</dbReference>
<keyword evidence="7" id="KW-1185">Reference proteome</keyword>
<dbReference type="InterPro" id="IPR040698">
    <property type="entry name" value="HZS_alpha_mid"/>
</dbReference>
<evidence type="ECO:0000256" key="2">
    <source>
        <dbReference type="ARBA" id="ARBA00023004"/>
    </source>
</evidence>
<accession>A0A5C5ZD37</accession>
<dbReference type="GO" id="GO:0009055">
    <property type="term" value="F:electron transfer activity"/>
    <property type="evidence" value="ECO:0007669"/>
    <property type="project" value="InterPro"/>
</dbReference>
<dbReference type="PROSITE" id="PS51007">
    <property type="entry name" value="CYTC"/>
    <property type="match status" value="1"/>
</dbReference>